<feature type="short sequence motif" description="HXTX 1" evidence="2">
    <location>
        <begin position="42"/>
        <end position="45"/>
    </location>
</feature>
<gene>
    <name evidence="3" type="primary">thpR</name>
    <name evidence="3" type="ORF">DN820_06785</name>
</gene>
<dbReference type="Proteomes" id="UP000306753">
    <property type="component" value="Unassembled WGS sequence"/>
</dbReference>
<dbReference type="RefSeq" id="WP_138411261.1">
    <property type="nucleotide sequence ID" value="NZ_QLAG01000006.1"/>
</dbReference>
<dbReference type="GO" id="GO:0008664">
    <property type="term" value="F:RNA 2',3'-cyclic 3'-phosphodiesterase activity"/>
    <property type="evidence" value="ECO:0007669"/>
    <property type="project" value="UniProtKB-EC"/>
</dbReference>
<dbReference type="EC" id="3.1.4.58" evidence="2"/>
<dbReference type="SUPFAM" id="SSF55144">
    <property type="entry name" value="LigT-like"/>
    <property type="match status" value="1"/>
</dbReference>
<keyword evidence="1 2" id="KW-0378">Hydrolase</keyword>
<comment type="similarity">
    <text evidence="2">Belongs to the 2H phosphoesterase superfamily. ThpR family.</text>
</comment>
<comment type="function">
    <text evidence="2">Hydrolyzes RNA 2',3'-cyclic phosphodiester to an RNA 2'-phosphomonoester.</text>
</comment>
<dbReference type="PANTHER" id="PTHR35561:SF1">
    <property type="entry name" value="RNA 2',3'-CYCLIC PHOSPHODIESTERASE"/>
    <property type="match status" value="1"/>
</dbReference>
<comment type="caution">
    <text evidence="3">The sequence shown here is derived from an EMBL/GenBank/DDBJ whole genome shotgun (WGS) entry which is preliminary data.</text>
</comment>
<sequence>MSDPTLRLFFALPCPDPLRSVLSAWRDGLGLDGRPVAPANLHLTLAFLGSLPSTRLPQLRRIGAALQCHHRFELHLQRLEQWKHGLTVLMPDAPPQALLELQRDLGQRLVAQGLAQDNPDFRPHVTLFRQAAPIARHPQVSLRWPAERVVLCLSENLPGGVRYREMDSWPLPPETR</sequence>
<evidence type="ECO:0000313" key="4">
    <source>
        <dbReference type="Proteomes" id="UP000306753"/>
    </source>
</evidence>
<dbReference type="InterPro" id="IPR004175">
    <property type="entry name" value="RNA_CPDase"/>
</dbReference>
<evidence type="ECO:0000313" key="3">
    <source>
        <dbReference type="EMBL" id="TLX64359.1"/>
    </source>
</evidence>
<keyword evidence="4" id="KW-1185">Reference proteome</keyword>
<dbReference type="InterPro" id="IPR009097">
    <property type="entry name" value="Cyclic_Pdiesterase"/>
</dbReference>
<feature type="active site" description="Proton donor" evidence="2">
    <location>
        <position position="42"/>
    </location>
</feature>
<proteinExistence type="inferred from homology"/>
<comment type="catalytic activity">
    <reaction evidence="2">
        <text>a 3'-end 2',3'-cyclophospho-ribonucleotide-RNA + H2O = a 3'-end 2'-phospho-ribonucleotide-RNA + H(+)</text>
        <dbReference type="Rhea" id="RHEA:11828"/>
        <dbReference type="Rhea" id="RHEA-COMP:10464"/>
        <dbReference type="Rhea" id="RHEA-COMP:17353"/>
        <dbReference type="ChEBI" id="CHEBI:15377"/>
        <dbReference type="ChEBI" id="CHEBI:15378"/>
        <dbReference type="ChEBI" id="CHEBI:83064"/>
        <dbReference type="ChEBI" id="CHEBI:173113"/>
        <dbReference type="EC" id="3.1.4.58"/>
    </reaction>
</comment>
<dbReference type="NCBIfam" id="TIGR02258">
    <property type="entry name" value="2_5_ligase"/>
    <property type="match status" value="1"/>
</dbReference>
<dbReference type="EMBL" id="QLAG01000006">
    <property type="protein sequence ID" value="TLX64359.1"/>
    <property type="molecule type" value="Genomic_DNA"/>
</dbReference>
<reference evidence="3 4" key="1">
    <citation type="journal article" date="2017" name="Eur. J. Clin. Microbiol. Infect. Dis.">
        <title>Uncommonly isolated clinical Pseudomonas: identification and phylogenetic assignation.</title>
        <authorList>
            <person name="Mulet M."/>
            <person name="Gomila M."/>
            <person name="Ramirez A."/>
            <person name="Cardew S."/>
            <person name="Moore E.R."/>
            <person name="Lalucat J."/>
            <person name="Garcia-Valdes E."/>
        </authorList>
    </citation>
    <scope>NUCLEOTIDE SEQUENCE [LARGE SCALE GENOMIC DNA]</scope>
    <source>
        <strain evidence="3 4">SD129</strain>
    </source>
</reference>
<feature type="active site" description="Proton acceptor" evidence="2">
    <location>
        <position position="124"/>
    </location>
</feature>
<accession>A0A5R9QGL9</accession>
<evidence type="ECO:0000256" key="2">
    <source>
        <dbReference type="HAMAP-Rule" id="MF_01940"/>
    </source>
</evidence>
<dbReference type="Pfam" id="PF13563">
    <property type="entry name" value="2_5_RNA_ligase2"/>
    <property type="match status" value="1"/>
</dbReference>
<organism evidence="3 4">
    <name type="scientific">Stutzerimonas nosocomialis</name>
    <dbReference type="NCBI Taxonomy" id="1056496"/>
    <lineage>
        <taxon>Bacteria</taxon>
        <taxon>Pseudomonadati</taxon>
        <taxon>Pseudomonadota</taxon>
        <taxon>Gammaproteobacteria</taxon>
        <taxon>Pseudomonadales</taxon>
        <taxon>Pseudomonadaceae</taxon>
        <taxon>Stutzerimonas</taxon>
    </lineage>
</organism>
<feature type="short sequence motif" description="HXTX 2" evidence="2">
    <location>
        <begin position="124"/>
        <end position="127"/>
    </location>
</feature>
<dbReference type="GO" id="GO:0004113">
    <property type="term" value="F:2',3'-cyclic-nucleotide 3'-phosphodiesterase activity"/>
    <property type="evidence" value="ECO:0007669"/>
    <property type="project" value="InterPro"/>
</dbReference>
<dbReference type="Gene3D" id="3.90.1140.10">
    <property type="entry name" value="Cyclic phosphodiesterase"/>
    <property type="match status" value="1"/>
</dbReference>
<dbReference type="PANTHER" id="PTHR35561">
    <property type="entry name" value="RNA 2',3'-CYCLIC PHOSPHODIESTERASE"/>
    <property type="match status" value="1"/>
</dbReference>
<dbReference type="AlphaFoldDB" id="A0A5R9QGL9"/>
<evidence type="ECO:0000256" key="1">
    <source>
        <dbReference type="ARBA" id="ARBA00022801"/>
    </source>
</evidence>
<name>A0A5R9QGL9_9GAMM</name>
<dbReference type="HAMAP" id="MF_01940">
    <property type="entry name" value="RNA_CPDase"/>
    <property type="match status" value="1"/>
</dbReference>
<protein>
    <recommendedName>
        <fullName evidence="2">RNA 2',3'-cyclic phosphodiesterase</fullName>
        <shortName evidence="2">RNA 2',3'-CPDase</shortName>
        <ecNumber evidence="2">3.1.4.58</ecNumber>
    </recommendedName>
</protein>